<evidence type="ECO:0000313" key="2">
    <source>
        <dbReference type="EMBL" id="MFD2421614.1"/>
    </source>
</evidence>
<accession>A0ABW5G2V2</accession>
<sequence length="286" mass="31127">MTATAERLQITEPGVYDGIPDEVYHALPGLSSTGIKRMLQAPAVYRWHADHPAPPKKTFDFGHAVHARVLGVGLPVAVIPEDLLAANGATSTKAAKAFIAEARAEGKTVLKAEEYAEVAAMADAVLSHPDAGPLLTGAQPEVSILWDDPLAGIRCRGRLDYWHERAGVAVDLKSARSADPQRFARHAVEYGYPEQGAHYQTGTAILTGRAAPRFIHVLVEKEPPHLVSVVELDSDFLAVAYDRVRYAINLYANCEATGRWPGYGDGIHPIQSPAWYRADTLDEMEF</sequence>
<dbReference type="RefSeq" id="WP_378270298.1">
    <property type="nucleotide sequence ID" value="NZ_JBHUKR010000022.1"/>
</dbReference>
<dbReference type="Pfam" id="PF12684">
    <property type="entry name" value="DUF3799"/>
    <property type="match status" value="1"/>
</dbReference>
<dbReference type="InterPro" id="IPR024432">
    <property type="entry name" value="Put_RecE_PDDEXK-like_dom"/>
</dbReference>
<proteinExistence type="predicted"/>
<dbReference type="EMBL" id="JBHUKR010000022">
    <property type="protein sequence ID" value="MFD2421614.1"/>
    <property type="molecule type" value="Genomic_DNA"/>
</dbReference>
<evidence type="ECO:0000313" key="3">
    <source>
        <dbReference type="Proteomes" id="UP001597417"/>
    </source>
</evidence>
<dbReference type="InterPro" id="IPR011604">
    <property type="entry name" value="PDDEXK-like_dom_sf"/>
</dbReference>
<name>A0ABW5G2V2_9PSEU</name>
<gene>
    <name evidence="2" type="ORF">ACFSXZ_35315</name>
</gene>
<comment type="caution">
    <text evidence="2">The sequence shown here is derived from an EMBL/GenBank/DDBJ whole genome shotgun (WGS) entry which is preliminary data.</text>
</comment>
<feature type="domain" description="Putative exodeoxyribonuclease 8 PDDEXK-like" evidence="1">
    <location>
        <begin position="31"/>
        <end position="267"/>
    </location>
</feature>
<keyword evidence="3" id="KW-1185">Reference proteome</keyword>
<dbReference type="Gene3D" id="3.90.320.10">
    <property type="match status" value="1"/>
</dbReference>
<reference evidence="3" key="1">
    <citation type="journal article" date="2019" name="Int. J. Syst. Evol. Microbiol.">
        <title>The Global Catalogue of Microorganisms (GCM) 10K type strain sequencing project: providing services to taxonomists for standard genome sequencing and annotation.</title>
        <authorList>
            <consortium name="The Broad Institute Genomics Platform"/>
            <consortium name="The Broad Institute Genome Sequencing Center for Infectious Disease"/>
            <person name="Wu L."/>
            <person name="Ma J."/>
        </authorList>
    </citation>
    <scope>NUCLEOTIDE SEQUENCE [LARGE SCALE GENOMIC DNA]</scope>
    <source>
        <strain evidence="3">CGMCC 4.7645</strain>
    </source>
</reference>
<protein>
    <submittedName>
        <fullName evidence="2">PD-(D/E)XK nuclease-like domain-containing protein</fullName>
    </submittedName>
</protein>
<dbReference type="Proteomes" id="UP001597417">
    <property type="component" value="Unassembled WGS sequence"/>
</dbReference>
<organism evidence="2 3">
    <name type="scientific">Amycolatopsis pigmentata</name>
    <dbReference type="NCBI Taxonomy" id="450801"/>
    <lineage>
        <taxon>Bacteria</taxon>
        <taxon>Bacillati</taxon>
        <taxon>Actinomycetota</taxon>
        <taxon>Actinomycetes</taxon>
        <taxon>Pseudonocardiales</taxon>
        <taxon>Pseudonocardiaceae</taxon>
        <taxon>Amycolatopsis</taxon>
    </lineage>
</organism>
<evidence type="ECO:0000259" key="1">
    <source>
        <dbReference type="Pfam" id="PF12684"/>
    </source>
</evidence>